<evidence type="ECO:0000313" key="3">
    <source>
        <dbReference type="Proteomes" id="UP000320653"/>
    </source>
</evidence>
<keyword evidence="1" id="KW-0812">Transmembrane</keyword>
<keyword evidence="1" id="KW-0472">Membrane</keyword>
<dbReference type="EMBL" id="VIWP01000003">
    <property type="protein sequence ID" value="TWF54506.1"/>
    <property type="molecule type" value="Genomic_DNA"/>
</dbReference>
<accession>A0A561QVZ9</accession>
<dbReference type="InterPro" id="IPR021329">
    <property type="entry name" value="DUF2938"/>
</dbReference>
<comment type="caution">
    <text evidence="2">The sequence shown here is derived from an EMBL/GenBank/DDBJ whole genome shotgun (WGS) entry which is preliminary data.</text>
</comment>
<dbReference type="AlphaFoldDB" id="A0A561QVZ9"/>
<proteinExistence type="predicted"/>
<name>A0A561QVZ9_9HYPH</name>
<evidence type="ECO:0000313" key="2">
    <source>
        <dbReference type="EMBL" id="TWF54506.1"/>
    </source>
</evidence>
<protein>
    <submittedName>
        <fullName evidence="2">DUF2938 family protein</fullName>
    </submittedName>
</protein>
<keyword evidence="3" id="KW-1185">Reference proteome</keyword>
<gene>
    <name evidence="2" type="ORF">FHW37_103374</name>
</gene>
<dbReference type="Pfam" id="PF11158">
    <property type="entry name" value="DUF2938"/>
    <property type="match status" value="1"/>
</dbReference>
<feature type="transmembrane region" description="Helical" evidence="1">
    <location>
        <begin position="72"/>
        <end position="94"/>
    </location>
</feature>
<reference evidence="2 3" key="1">
    <citation type="submission" date="2019-06" db="EMBL/GenBank/DDBJ databases">
        <title>Sorghum-associated microbial communities from plants grown in Nebraska, USA.</title>
        <authorList>
            <person name="Schachtman D."/>
        </authorList>
    </citation>
    <scope>NUCLEOTIDE SEQUENCE [LARGE SCALE GENOMIC DNA]</scope>
    <source>
        <strain evidence="2 3">1225</strain>
    </source>
</reference>
<dbReference type="Proteomes" id="UP000320653">
    <property type="component" value="Unassembled WGS sequence"/>
</dbReference>
<feature type="transmembrane region" description="Helical" evidence="1">
    <location>
        <begin position="100"/>
        <end position="117"/>
    </location>
</feature>
<feature type="transmembrane region" description="Helical" evidence="1">
    <location>
        <begin position="138"/>
        <end position="158"/>
    </location>
</feature>
<dbReference type="RefSeq" id="WP_145636806.1">
    <property type="nucleotide sequence ID" value="NZ_VIWP01000003.1"/>
</dbReference>
<evidence type="ECO:0000256" key="1">
    <source>
        <dbReference type="SAM" id="Phobius"/>
    </source>
</evidence>
<feature type="transmembrane region" description="Helical" evidence="1">
    <location>
        <begin position="6"/>
        <end position="30"/>
    </location>
</feature>
<dbReference type="OrthoDB" id="9812539at2"/>
<organism evidence="2 3">
    <name type="scientific">Neorhizobium alkalisoli</name>
    <dbReference type="NCBI Taxonomy" id="528178"/>
    <lineage>
        <taxon>Bacteria</taxon>
        <taxon>Pseudomonadati</taxon>
        <taxon>Pseudomonadota</taxon>
        <taxon>Alphaproteobacteria</taxon>
        <taxon>Hyphomicrobiales</taxon>
        <taxon>Rhizobiaceae</taxon>
        <taxon>Rhizobium/Agrobacterium group</taxon>
        <taxon>Neorhizobium</taxon>
    </lineage>
</organism>
<keyword evidence="1" id="KW-1133">Transmembrane helix</keyword>
<sequence length="159" mass="17604">MIDLFWRGIAIGIGATILMDLWAFLLHFALAQPKPNWAPPGRWVRHLAHGQVFHDNIAAAQPYEHELALGWAFHYLVGILYGVIFALIIGPAWFLSPTFLPAWIWGIVTIAGGWFLLQPGMGLGWAASKTPNPNKIRIMGLIAHTVFAIGLYGTALILR</sequence>